<evidence type="ECO:0000313" key="3">
    <source>
        <dbReference type="EMBL" id="UYB37307.1"/>
    </source>
</evidence>
<name>A0ABY6FX03_9MICC</name>
<proteinExistence type="predicted"/>
<dbReference type="RefSeq" id="WP_263128779.1">
    <property type="nucleotide sequence ID" value="NZ_CP106856.1"/>
</dbReference>
<feature type="region of interest" description="Disordered" evidence="1">
    <location>
        <begin position="23"/>
        <end position="59"/>
    </location>
</feature>
<accession>A0ABY6FX03</accession>
<keyword evidence="2" id="KW-0732">Signal</keyword>
<protein>
    <recommendedName>
        <fullName evidence="5">Lipoprotein</fullName>
    </recommendedName>
</protein>
<sequence>MKKFLAVACSAAILAAVAGCSSDTTSHDTTASPSTSAASPSSSAAEASPTTSPSPTSAIAPGFPEALIPVFAGSEPTASSYESDGKLVTASMTASSPAAPEEILAFYTAHFEKLGFTALEGDAVDSTPAKDFARTTDSETETVNVSVVTRNGSSVYTVGANVLPATAETAG</sequence>
<gene>
    <name evidence="3" type="ORF">N9A08_06600</name>
</gene>
<keyword evidence="4" id="KW-1185">Reference proteome</keyword>
<evidence type="ECO:0000256" key="1">
    <source>
        <dbReference type="SAM" id="MobiDB-lite"/>
    </source>
</evidence>
<evidence type="ECO:0000256" key="2">
    <source>
        <dbReference type="SAM" id="SignalP"/>
    </source>
</evidence>
<organism evidence="3 4">
    <name type="scientific">Arthrobacter koreensis</name>
    <dbReference type="NCBI Taxonomy" id="199136"/>
    <lineage>
        <taxon>Bacteria</taxon>
        <taxon>Bacillati</taxon>
        <taxon>Actinomycetota</taxon>
        <taxon>Actinomycetes</taxon>
        <taxon>Micrococcales</taxon>
        <taxon>Micrococcaceae</taxon>
        <taxon>Arthrobacter</taxon>
    </lineage>
</organism>
<feature type="signal peptide" evidence="2">
    <location>
        <begin position="1"/>
        <end position="18"/>
    </location>
</feature>
<evidence type="ECO:0000313" key="4">
    <source>
        <dbReference type="Proteomes" id="UP001063368"/>
    </source>
</evidence>
<reference evidence="3" key="1">
    <citation type="submission" date="2022-09" db="EMBL/GenBank/DDBJ databases">
        <authorList>
            <person name="Li D."/>
            <person name="Cheng J."/>
            <person name="Li Y."/>
        </authorList>
    </citation>
    <scope>NUCLEOTIDE SEQUENCE</scope>
    <source>
        <strain evidence="3">DL</strain>
    </source>
</reference>
<dbReference type="Proteomes" id="UP001063368">
    <property type="component" value="Chromosome"/>
</dbReference>
<dbReference type="EMBL" id="CP106856">
    <property type="protein sequence ID" value="UYB37307.1"/>
    <property type="molecule type" value="Genomic_DNA"/>
</dbReference>
<evidence type="ECO:0008006" key="5">
    <source>
        <dbReference type="Google" id="ProtNLM"/>
    </source>
</evidence>
<dbReference type="PROSITE" id="PS51257">
    <property type="entry name" value="PROKAR_LIPOPROTEIN"/>
    <property type="match status" value="1"/>
</dbReference>
<feature type="chain" id="PRO_5046329638" description="Lipoprotein" evidence="2">
    <location>
        <begin position="19"/>
        <end position="171"/>
    </location>
</feature>